<dbReference type="EMBL" id="QQAX01000010">
    <property type="protein sequence ID" value="RDI43777.1"/>
    <property type="molecule type" value="Genomic_DNA"/>
</dbReference>
<comment type="caution">
    <text evidence="1">The sequence shown here is derived from an EMBL/GenBank/DDBJ whole genome shotgun (WGS) entry which is preliminary data.</text>
</comment>
<dbReference type="Proteomes" id="UP000254720">
    <property type="component" value="Unassembled WGS sequence"/>
</dbReference>
<dbReference type="OrthoDB" id="9882010at2"/>
<gene>
    <name evidence="1" type="ORF">C8D86_11047</name>
</gene>
<sequence length="112" mass="13109">MPYQEFLENWKIFSDLIDKLPSTQNEQINTLMKRYIEQNILIMNDVFTTSIDNLKRLEKAKTPNDIICTQARFTNELNKKLSLSAQRFLNASLGHIADYNEWLKAHCDLATD</sequence>
<proteinExistence type="predicted"/>
<evidence type="ECO:0008006" key="3">
    <source>
        <dbReference type="Google" id="ProtNLM"/>
    </source>
</evidence>
<accession>A0A370GJG2</accession>
<dbReference type="AlphaFoldDB" id="A0A370GJG2"/>
<keyword evidence="2" id="KW-1185">Reference proteome</keyword>
<reference evidence="1 2" key="1">
    <citation type="submission" date="2018-07" db="EMBL/GenBank/DDBJ databases">
        <title>Genomic Encyclopedia of Type Strains, Phase IV (KMG-IV): sequencing the most valuable type-strain genomes for metagenomic binning, comparative biology and taxonomic classification.</title>
        <authorList>
            <person name="Goeker M."/>
        </authorList>
    </citation>
    <scope>NUCLEOTIDE SEQUENCE [LARGE SCALE GENOMIC DNA]</scope>
    <source>
        <strain evidence="1 2">DSM 16500</strain>
    </source>
</reference>
<protein>
    <recommendedName>
        <fullName evidence="3">Phasin protein</fullName>
    </recommendedName>
</protein>
<dbReference type="RefSeq" id="WP_114834334.1">
    <property type="nucleotide sequence ID" value="NZ_LR699115.1"/>
</dbReference>
<evidence type="ECO:0000313" key="1">
    <source>
        <dbReference type="EMBL" id="RDI43777.1"/>
    </source>
</evidence>
<evidence type="ECO:0000313" key="2">
    <source>
        <dbReference type="Proteomes" id="UP000254720"/>
    </source>
</evidence>
<name>A0A370GJG2_9COXI</name>
<organism evidence="1 2">
    <name type="scientific">Aquicella lusitana</name>
    <dbReference type="NCBI Taxonomy" id="254246"/>
    <lineage>
        <taxon>Bacteria</taxon>
        <taxon>Pseudomonadati</taxon>
        <taxon>Pseudomonadota</taxon>
        <taxon>Gammaproteobacteria</taxon>
        <taxon>Legionellales</taxon>
        <taxon>Coxiellaceae</taxon>
        <taxon>Aquicella</taxon>
    </lineage>
</organism>